<dbReference type="SUPFAM" id="SSF53098">
    <property type="entry name" value="Ribonuclease H-like"/>
    <property type="match status" value="1"/>
</dbReference>
<dbReference type="PANTHER" id="PTHR37984:SF8">
    <property type="entry name" value="CCHC-TYPE DOMAIN-CONTAINING PROTEIN"/>
    <property type="match status" value="1"/>
</dbReference>
<feature type="domain" description="Integrase catalytic" evidence="2">
    <location>
        <begin position="12"/>
        <end position="182"/>
    </location>
</feature>
<proteinExistence type="predicted"/>
<protein>
    <recommendedName>
        <fullName evidence="2">Integrase catalytic domain-containing protein</fullName>
    </recommendedName>
</protein>
<dbReference type="Pfam" id="PF00665">
    <property type="entry name" value="rve"/>
    <property type="match status" value="1"/>
</dbReference>
<dbReference type="OMA" id="PAMALMG"/>
<dbReference type="Proteomes" id="UP000887568">
    <property type="component" value="Unplaced"/>
</dbReference>
<dbReference type="EnsemblMetazoa" id="XM_038213885.1">
    <property type="protein sequence ID" value="XP_038069813.1"/>
    <property type="gene ID" value="LOC119739051"/>
</dbReference>
<dbReference type="GO" id="GO:0003676">
    <property type="term" value="F:nucleic acid binding"/>
    <property type="evidence" value="ECO:0007669"/>
    <property type="project" value="InterPro"/>
</dbReference>
<sequence length="246" mass="27661">MVKNCNACLTYQKNTPAEKLQPHPVPNRAWEKVGADFTVDYFSQFIEVCTLSTTTSRTVIKNMKSVFSRQGTPCEVFTDNGPQFGSAEFKRFTADWDFVHSTSSPQYPQSNGLAGSAVKIIKNMIRKAACSGQDIYKALQINRSSPLECGKSPAELLYNQRIRTNLPIADSLLEFQHLDTQAFRRRKMEQKSKQSMQHQKQTGAHALPQLQTGDTVRLLDMESSTWSKDGVVIATLPNQSYMVQTN</sequence>
<dbReference type="InterPro" id="IPR001584">
    <property type="entry name" value="Integrase_cat-core"/>
</dbReference>
<dbReference type="PANTHER" id="PTHR37984">
    <property type="entry name" value="PROTEIN CBG26694"/>
    <property type="match status" value="1"/>
</dbReference>
<evidence type="ECO:0000259" key="2">
    <source>
        <dbReference type="PROSITE" id="PS50994"/>
    </source>
</evidence>
<dbReference type="PROSITE" id="PS50994">
    <property type="entry name" value="INTEGRASE"/>
    <property type="match status" value="1"/>
</dbReference>
<dbReference type="GeneID" id="119739051"/>
<dbReference type="AlphaFoldDB" id="A0A914B1M9"/>
<dbReference type="OrthoDB" id="775972at2759"/>
<dbReference type="GO" id="GO:0015074">
    <property type="term" value="P:DNA integration"/>
    <property type="evidence" value="ECO:0007669"/>
    <property type="project" value="InterPro"/>
</dbReference>
<evidence type="ECO:0000313" key="4">
    <source>
        <dbReference type="Proteomes" id="UP000887568"/>
    </source>
</evidence>
<dbReference type="InterPro" id="IPR036397">
    <property type="entry name" value="RNaseH_sf"/>
</dbReference>
<dbReference type="FunFam" id="3.30.420.10:FF:000063">
    <property type="entry name" value="Retrovirus-related Pol polyprotein from transposon 297-like Protein"/>
    <property type="match status" value="1"/>
</dbReference>
<feature type="region of interest" description="Disordered" evidence="1">
    <location>
        <begin position="188"/>
        <end position="209"/>
    </location>
</feature>
<dbReference type="InterPro" id="IPR050951">
    <property type="entry name" value="Retrovirus_Pol_polyprotein"/>
</dbReference>
<accession>A0A914B1M9</accession>
<evidence type="ECO:0000313" key="3">
    <source>
        <dbReference type="EnsemblMetazoa" id="XP_038069813.1"/>
    </source>
</evidence>
<keyword evidence="4" id="KW-1185">Reference proteome</keyword>
<evidence type="ECO:0000256" key="1">
    <source>
        <dbReference type="SAM" id="MobiDB-lite"/>
    </source>
</evidence>
<dbReference type="InterPro" id="IPR012337">
    <property type="entry name" value="RNaseH-like_sf"/>
</dbReference>
<organism evidence="3 4">
    <name type="scientific">Patiria miniata</name>
    <name type="common">Bat star</name>
    <name type="synonym">Asterina miniata</name>
    <dbReference type="NCBI Taxonomy" id="46514"/>
    <lineage>
        <taxon>Eukaryota</taxon>
        <taxon>Metazoa</taxon>
        <taxon>Echinodermata</taxon>
        <taxon>Eleutherozoa</taxon>
        <taxon>Asterozoa</taxon>
        <taxon>Asteroidea</taxon>
        <taxon>Valvatacea</taxon>
        <taxon>Valvatida</taxon>
        <taxon>Asterinidae</taxon>
        <taxon>Patiria</taxon>
    </lineage>
</organism>
<dbReference type="RefSeq" id="XP_038069813.1">
    <property type="nucleotide sequence ID" value="XM_038213885.1"/>
</dbReference>
<name>A0A914B1M9_PATMI</name>
<reference evidence="3" key="1">
    <citation type="submission" date="2022-11" db="UniProtKB">
        <authorList>
            <consortium name="EnsemblMetazoa"/>
        </authorList>
    </citation>
    <scope>IDENTIFICATION</scope>
</reference>
<dbReference type="Gene3D" id="3.30.420.10">
    <property type="entry name" value="Ribonuclease H-like superfamily/Ribonuclease H"/>
    <property type="match status" value="1"/>
</dbReference>